<feature type="compositionally biased region" description="Polar residues" evidence="1">
    <location>
        <begin position="35"/>
        <end position="46"/>
    </location>
</feature>
<name>A0A8S1LQV8_PARPR</name>
<keyword evidence="3" id="KW-1185">Reference proteome</keyword>
<evidence type="ECO:0000313" key="3">
    <source>
        <dbReference type="Proteomes" id="UP000688137"/>
    </source>
</evidence>
<comment type="caution">
    <text evidence="2">The sequence shown here is derived from an EMBL/GenBank/DDBJ whole genome shotgun (WGS) entry which is preliminary data.</text>
</comment>
<dbReference type="Proteomes" id="UP000688137">
    <property type="component" value="Unassembled WGS sequence"/>
</dbReference>
<sequence>MGNGQCCQKVDRVETFQYDDETSHPETSKRGSLKQGDQQPQMLSQSDSDEEYPKRKQNKFGVLKEPNKTSQLSTIQQYSFQSFSSEQQFQNFVTFQALPSQHGIQGNVFQKFQAEMNQIAQQQQTQAPKNSKKVQFAI</sequence>
<protein>
    <submittedName>
        <fullName evidence="2">Uncharacterized protein</fullName>
    </submittedName>
</protein>
<feature type="region of interest" description="Disordered" evidence="1">
    <location>
        <begin position="16"/>
        <end position="69"/>
    </location>
</feature>
<dbReference type="OMA" id="ETFQYDD"/>
<dbReference type="EMBL" id="CAJJDM010000041">
    <property type="protein sequence ID" value="CAD8068321.1"/>
    <property type="molecule type" value="Genomic_DNA"/>
</dbReference>
<evidence type="ECO:0000256" key="1">
    <source>
        <dbReference type="SAM" id="MobiDB-lite"/>
    </source>
</evidence>
<reference evidence="2" key="1">
    <citation type="submission" date="2021-01" db="EMBL/GenBank/DDBJ databases">
        <authorList>
            <consortium name="Genoscope - CEA"/>
            <person name="William W."/>
        </authorList>
    </citation>
    <scope>NUCLEOTIDE SEQUENCE</scope>
</reference>
<gene>
    <name evidence="2" type="ORF">PPRIM_AZ9-3.1.T0420100</name>
</gene>
<dbReference type="AlphaFoldDB" id="A0A8S1LQV8"/>
<organism evidence="2 3">
    <name type="scientific">Paramecium primaurelia</name>
    <dbReference type="NCBI Taxonomy" id="5886"/>
    <lineage>
        <taxon>Eukaryota</taxon>
        <taxon>Sar</taxon>
        <taxon>Alveolata</taxon>
        <taxon>Ciliophora</taxon>
        <taxon>Intramacronucleata</taxon>
        <taxon>Oligohymenophorea</taxon>
        <taxon>Peniculida</taxon>
        <taxon>Parameciidae</taxon>
        <taxon>Paramecium</taxon>
    </lineage>
</organism>
<accession>A0A8S1LQV8</accession>
<evidence type="ECO:0000313" key="2">
    <source>
        <dbReference type="EMBL" id="CAD8068321.1"/>
    </source>
</evidence>
<proteinExistence type="predicted"/>